<sequence length="83" mass="8922">MKALSVMAESLRAGYVHPTTVLNTLIELENAGGLSALRQFAEQVSSGQEALEQRGHPHARLAAAWLQATHFYLSEHPGQQGAA</sequence>
<accession>A0A3S0L2G0</accession>
<evidence type="ECO:0000313" key="2">
    <source>
        <dbReference type="Proteomes" id="UP000277766"/>
    </source>
</evidence>
<name>A0A3S0L2G0_9DEIO</name>
<proteinExistence type="predicted"/>
<reference evidence="1 2" key="1">
    <citation type="submission" date="2018-12" db="EMBL/GenBank/DDBJ databases">
        <title>Deinococcus radiophilus ATCC 27603 genome sequencing and assembly.</title>
        <authorList>
            <person name="Maclea K.S."/>
            <person name="Maynard C.R."/>
        </authorList>
    </citation>
    <scope>NUCLEOTIDE SEQUENCE [LARGE SCALE GENOMIC DNA]</scope>
    <source>
        <strain evidence="1 2">ATCC 27603</strain>
    </source>
</reference>
<dbReference type="AlphaFoldDB" id="A0A3S0L2G0"/>
<evidence type="ECO:0000313" key="1">
    <source>
        <dbReference type="EMBL" id="RTR25393.1"/>
    </source>
</evidence>
<keyword evidence="2" id="KW-1185">Reference proteome</keyword>
<gene>
    <name evidence="1" type="ORF">EJ104_10905</name>
</gene>
<dbReference type="OrthoDB" id="72104at2"/>
<organism evidence="1 2">
    <name type="scientific">Deinococcus radiophilus</name>
    <dbReference type="NCBI Taxonomy" id="32062"/>
    <lineage>
        <taxon>Bacteria</taxon>
        <taxon>Thermotogati</taxon>
        <taxon>Deinococcota</taxon>
        <taxon>Deinococci</taxon>
        <taxon>Deinococcales</taxon>
        <taxon>Deinococcaceae</taxon>
        <taxon>Deinococcus</taxon>
    </lineage>
</organism>
<dbReference type="EMBL" id="RXPE01000028">
    <property type="protein sequence ID" value="RTR25393.1"/>
    <property type="molecule type" value="Genomic_DNA"/>
</dbReference>
<comment type="caution">
    <text evidence="1">The sequence shown here is derived from an EMBL/GenBank/DDBJ whole genome shotgun (WGS) entry which is preliminary data.</text>
</comment>
<protein>
    <submittedName>
        <fullName evidence="1">Uncharacterized protein</fullName>
    </submittedName>
</protein>
<dbReference type="RefSeq" id="WP_126352798.1">
    <property type="nucleotide sequence ID" value="NZ_CP086380.1"/>
</dbReference>
<dbReference type="Proteomes" id="UP000277766">
    <property type="component" value="Unassembled WGS sequence"/>
</dbReference>